<sequence>MPDIIDPTKTFRLLEQRIATTTNPRHRLMLNRVLQHAIGEANLDLDQVMSTLCPNPRYIAWGASEDFSPVGTEAVRNFYEETIVHGGQFCLELDMDRIVVDDETVVTEGNLRSLYYGADALKRGFPADDPTAFYILKLRMVTLWPFDEEGFIKGEETYSAIATPDFFTKVDPSEVPQAFLDYIAARID</sequence>
<name>A0AAD1HG52_9MYCO</name>
<dbReference type="SUPFAM" id="SSF54427">
    <property type="entry name" value="NTF2-like"/>
    <property type="match status" value="1"/>
</dbReference>
<dbReference type="KEGG" id="mmor:MMOR_52700"/>
<organism evidence="1 2">
    <name type="scientific">Mycolicibacterium moriokaense</name>
    <dbReference type="NCBI Taxonomy" id="39691"/>
    <lineage>
        <taxon>Bacteria</taxon>
        <taxon>Bacillati</taxon>
        <taxon>Actinomycetota</taxon>
        <taxon>Actinomycetes</taxon>
        <taxon>Mycobacteriales</taxon>
        <taxon>Mycobacteriaceae</taxon>
        <taxon>Mycolicibacterium</taxon>
    </lineage>
</organism>
<reference evidence="1 2" key="1">
    <citation type="journal article" date="2019" name="Emerg. Microbes Infect.">
        <title>Comprehensive subspecies identification of 175 nontuberculous mycobacteria species based on 7547 genomic profiles.</title>
        <authorList>
            <person name="Matsumoto Y."/>
            <person name="Kinjo T."/>
            <person name="Motooka D."/>
            <person name="Nabeya D."/>
            <person name="Jung N."/>
            <person name="Uechi K."/>
            <person name="Horii T."/>
            <person name="Iida T."/>
            <person name="Fujita J."/>
            <person name="Nakamura S."/>
        </authorList>
    </citation>
    <scope>NUCLEOTIDE SEQUENCE [LARGE SCALE GENOMIC DNA]</scope>
    <source>
        <strain evidence="1 2">JCM 6375</strain>
    </source>
</reference>
<proteinExistence type="predicted"/>
<dbReference type="RefSeq" id="WP_083154031.1">
    <property type="nucleotide sequence ID" value="NZ_AP022560.1"/>
</dbReference>
<evidence type="ECO:0000313" key="2">
    <source>
        <dbReference type="Proteomes" id="UP000466681"/>
    </source>
</evidence>
<dbReference type="Proteomes" id="UP000466681">
    <property type="component" value="Chromosome"/>
</dbReference>
<dbReference type="AlphaFoldDB" id="A0AAD1HG52"/>
<protein>
    <submittedName>
        <fullName evidence="1">Uncharacterized protein</fullName>
    </submittedName>
</protein>
<accession>A0AAD1HG52</accession>
<dbReference type="InterPro" id="IPR032710">
    <property type="entry name" value="NTF2-like_dom_sf"/>
</dbReference>
<dbReference type="EMBL" id="AP022560">
    <property type="protein sequence ID" value="BBX04334.1"/>
    <property type="molecule type" value="Genomic_DNA"/>
</dbReference>
<keyword evidence="2" id="KW-1185">Reference proteome</keyword>
<evidence type="ECO:0000313" key="1">
    <source>
        <dbReference type="EMBL" id="BBX04334.1"/>
    </source>
</evidence>
<gene>
    <name evidence="1" type="ORF">MMOR_52700</name>
</gene>